<gene>
    <name evidence="5" type="ORF">EOD39_16792</name>
</gene>
<proteinExistence type="inferred from homology"/>
<dbReference type="InterPro" id="IPR046328">
    <property type="entry name" value="ETS_fam"/>
</dbReference>
<dbReference type="Pfam" id="PF00178">
    <property type="entry name" value="Ets"/>
    <property type="match status" value="1"/>
</dbReference>
<dbReference type="PANTHER" id="PTHR11849:SF182">
    <property type="entry name" value="SAM POINTED DOMAIN-CONTAINING ETS TRANSCRIPTION FACTOR"/>
    <property type="match status" value="1"/>
</dbReference>
<sequence length="209" mass="23786">MGSLEPGLNTTALHPSRIGFQESSLTLEKQDHEPKGGAGWELVDRTSIRDPTHTPERSPPSVYLSCFDMLFTEDSGWTLKVPEGAHVTPMRLEQRKEPEQCPLIDSQGLCLSPEMDYQIEDRSLEQVQTMVVGEVLKDIETACKLLNIPPGIFKIEDSAHVARLWGIRKNRPAMNYDKLSRSIRQYYKKGIIRKPDVSQRLVYQFVHPV</sequence>
<dbReference type="InterPro" id="IPR000418">
    <property type="entry name" value="Ets_dom"/>
</dbReference>
<dbReference type="PANTHER" id="PTHR11849">
    <property type="entry name" value="ETS"/>
    <property type="match status" value="1"/>
</dbReference>
<dbReference type="SMART" id="SM00413">
    <property type="entry name" value="ETS"/>
    <property type="match status" value="1"/>
</dbReference>
<dbReference type="PROSITE" id="PS00346">
    <property type="entry name" value="ETS_DOMAIN_2"/>
    <property type="match status" value="1"/>
</dbReference>
<comment type="similarity">
    <text evidence="1 3">Belongs to the ETS family.</text>
</comment>
<dbReference type="GO" id="GO:0030154">
    <property type="term" value="P:cell differentiation"/>
    <property type="evidence" value="ECO:0007669"/>
    <property type="project" value="TreeGrafter"/>
</dbReference>
<evidence type="ECO:0000259" key="4">
    <source>
        <dbReference type="PROSITE" id="PS50061"/>
    </source>
</evidence>
<reference evidence="5 6" key="1">
    <citation type="submission" date="2019-01" db="EMBL/GenBank/DDBJ databases">
        <title>Draft Genome and Complete Hox-Cluster Characterization of the Sterlet Sturgeon (Acipenser ruthenus).</title>
        <authorList>
            <person name="Wei Q."/>
        </authorList>
    </citation>
    <scope>NUCLEOTIDE SEQUENCE [LARGE SCALE GENOMIC DNA]</scope>
    <source>
        <strain evidence="5">WHYD16114868_AA</strain>
        <tissue evidence="5">Blood</tissue>
    </source>
</reference>
<dbReference type="GO" id="GO:0000981">
    <property type="term" value="F:DNA-binding transcription factor activity, RNA polymerase II-specific"/>
    <property type="evidence" value="ECO:0007669"/>
    <property type="project" value="TreeGrafter"/>
</dbReference>
<dbReference type="AlphaFoldDB" id="A0A444U8Q8"/>
<dbReference type="InterPro" id="IPR036388">
    <property type="entry name" value="WH-like_DNA-bd_sf"/>
</dbReference>
<dbReference type="PROSITE" id="PS50061">
    <property type="entry name" value="ETS_DOMAIN_3"/>
    <property type="match status" value="1"/>
</dbReference>
<evidence type="ECO:0000256" key="1">
    <source>
        <dbReference type="ARBA" id="ARBA00005562"/>
    </source>
</evidence>
<dbReference type="Gene3D" id="1.10.10.10">
    <property type="entry name" value="Winged helix-like DNA-binding domain superfamily/Winged helix DNA-binding domain"/>
    <property type="match status" value="1"/>
</dbReference>
<evidence type="ECO:0000313" key="5">
    <source>
        <dbReference type="EMBL" id="RXM31585.1"/>
    </source>
</evidence>
<name>A0A444U8Q8_ACIRT</name>
<dbReference type="InterPro" id="IPR036390">
    <property type="entry name" value="WH_DNA-bd_sf"/>
</dbReference>
<keyword evidence="2 3" id="KW-0238">DNA-binding</keyword>
<dbReference type="EMBL" id="SCEB01215052">
    <property type="protein sequence ID" value="RXM31585.1"/>
    <property type="molecule type" value="Genomic_DNA"/>
</dbReference>
<organism evidence="5 6">
    <name type="scientific">Acipenser ruthenus</name>
    <name type="common">Sterlet sturgeon</name>
    <dbReference type="NCBI Taxonomy" id="7906"/>
    <lineage>
        <taxon>Eukaryota</taxon>
        <taxon>Metazoa</taxon>
        <taxon>Chordata</taxon>
        <taxon>Craniata</taxon>
        <taxon>Vertebrata</taxon>
        <taxon>Euteleostomi</taxon>
        <taxon>Actinopterygii</taxon>
        <taxon>Chondrostei</taxon>
        <taxon>Acipenseriformes</taxon>
        <taxon>Acipenseridae</taxon>
        <taxon>Acipenser</taxon>
    </lineage>
</organism>
<evidence type="ECO:0000256" key="2">
    <source>
        <dbReference type="ARBA" id="ARBA00023125"/>
    </source>
</evidence>
<dbReference type="Proteomes" id="UP000289886">
    <property type="component" value="Unassembled WGS sequence"/>
</dbReference>
<dbReference type="GO" id="GO:0005634">
    <property type="term" value="C:nucleus"/>
    <property type="evidence" value="ECO:0007669"/>
    <property type="project" value="UniProtKB-SubCell"/>
</dbReference>
<comment type="subcellular location">
    <subcellularLocation>
        <location evidence="3">Nucleus</location>
    </subcellularLocation>
</comment>
<keyword evidence="3" id="KW-0539">Nucleus</keyword>
<comment type="caution">
    <text evidence="5">The sequence shown here is derived from an EMBL/GenBank/DDBJ whole genome shotgun (WGS) entry which is preliminary data.</text>
</comment>
<evidence type="ECO:0000313" key="6">
    <source>
        <dbReference type="Proteomes" id="UP000289886"/>
    </source>
</evidence>
<dbReference type="SUPFAM" id="SSF46785">
    <property type="entry name" value="Winged helix' DNA-binding domain"/>
    <property type="match status" value="1"/>
</dbReference>
<accession>A0A444U8Q8</accession>
<dbReference type="GO" id="GO:0043565">
    <property type="term" value="F:sequence-specific DNA binding"/>
    <property type="evidence" value="ECO:0007669"/>
    <property type="project" value="InterPro"/>
</dbReference>
<protein>
    <submittedName>
        <fullName evidence="5">SAM pointed domain-containing Ets transcription factor</fullName>
    </submittedName>
</protein>
<evidence type="ECO:0000256" key="3">
    <source>
        <dbReference type="RuleBase" id="RU004019"/>
    </source>
</evidence>
<dbReference type="PRINTS" id="PR00454">
    <property type="entry name" value="ETSDOMAIN"/>
</dbReference>
<keyword evidence="6" id="KW-1185">Reference proteome</keyword>
<feature type="domain" description="ETS" evidence="4">
    <location>
        <begin position="151"/>
        <end position="206"/>
    </location>
</feature>